<dbReference type="PANTHER" id="PTHR33099">
    <property type="entry name" value="FE2OG DIOXYGENASE DOMAIN-CONTAINING PROTEIN"/>
    <property type="match status" value="1"/>
</dbReference>
<dbReference type="PANTHER" id="PTHR33099:SF7">
    <property type="entry name" value="MYND-TYPE DOMAIN-CONTAINING PROTEIN"/>
    <property type="match status" value="1"/>
</dbReference>
<dbReference type="PROSITE" id="PS51471">
    <property type="entry name" value="FE2OG_OXY"/>
    <property type="match status" value="1"/>
</dbReference>
<protein>
    <recommendedName>
        <fullName evidence="2">Fe2OG dioxygenase domain-containing protein</fullName>
    </recommendedName>
</protein>
<reference evidence="3" key="1">
    <citation type="journal article" date="2020" name="New Phytol.">
        <title>Comparative genomics reveals dynamic genome evolution in host specialist ectomycorrhizal fungi.</title>
        <authorList>
            <person name="Lofgren L.A."/>
            <person name="Nguyen N.H."/>
            <person name="Vilgalys R."/>
            <person name="Ruytinx J."/>
            <person name="Liao H.L."/>
            <person name="Branco S."/>
            <person name="Kuo A."/>
            <person name="LaButti K."/>
            <person name="Lipzen A."/>
            <person name="Andreopoulos W."/>
            <person name="Pangilinan J."/>
            <person name="Riley R."/>
            <person name="Hundley H."/>
            <person name="Na H."/>
            <person name="Barry K."/>
            <person name="Grigoriev I.V."/>
            <person name="Stajich J.E."/>
            <person name="Kennedy P.G."/>
        </authorList>
    </citation>
    <scope>NUCLEOTIDE SEQUENCE</scope>
    <source>
        <strain evidence="3">DOB743</strain>
    </source>
</reference>
<keyword evidence="4" id="KW-1185">Reference proteome</keyword>
<dbReference type="InterPro" id="IPR044862">
    <property type="entry name" value="Pro_4_hyd_alph_FE2OG_OXY"/>
</dbReference>
<evidence type="ECO:0000259" key="2">
    <source>
        <dbReference type="PROSITE" id="PS51471"/>
    </source>
</evidence>
<gene>
    <name evidence="3" type="ORF">EV702DRAFT_1148403</name>
</gene>
<proteinExistence type="inferred from homology"/>
<comment type="caution">
    <text evidence="3">The sequence shown here is derived from an EMBL/GenBank/DDBJ whole genome shotgun (WGS) entry which is preliminary data.</text>
</comment>
<feature type="domain" description="Fe2OG dioxygenase" evidence="2">
    <location>
        <begin position="153"/>
        <end position="258"/>
    </location>
</feature>
<dbReference type="Gene3D" id="2.60.120.620">
    <property type="entry name" value="q2cbj1_9rhob like domain"/>
    <property type="match status" value="1"/>
</dbReference>
<sequence>MDSDSSSVSSNSEPEHELSIFERIGGHLDSFSSSTRAYEVERETKLTHALDNLAGSPFVSFENRVETATFKLLVEGEDAGTWMKPVVGVLQKHATPSPFGRGEETVMDPTYRHGTELKADELAFSLQGDKNSQYEPFVSNIENELETSMFVGKSVTLKLYKLAIYGEGGHFDWHRDSTHSDAHHGTVLVALNTEWEGGDLMLRHQGVETIVNMHPTTYPKKSGDELRLVVVAFYTDTEHKVMPVTKGTRLVLQFDVEVVEQPPRDWIAPPSYTPLKEAVHRHQHIASRINTYPNLDQKLVQAVVDEIRELHKEGTTVVAFPLTHLYRKASVKKEYLKGTDSALFNALENHFDVVLHPVLIRAIEDGNGDDSQEQFFAHKYISSEGDEEEPSYAEGQGGGVSENASFYLPRASAILQLSLPSGVHLGNEAEISGEARYYGAGMFVEPKSDEE</sequence>
<dbReference type="EMBL" id="JABBWD010000091">
    <property type="protein sequence ID" value="KAG1766902.1"/>
    <property type="molecule type" value="Genomic_DNA"/>
</dbReference>
<dbReference type="Proteomes" id="UP000714275">
    <property type="component" value="Unassembled WGS sequence"/>
</dbReference>
<evidence type="ECO:0000313" key="4">
    <source>
        <dbReference type="Proteomes" id="UP000714275"/>
    </source>
</evidence>
<dbReference type="OrthoDB" id="27483at2759"/>
<dbReference type="GO" id="GO:0046872">
    <property type="term" value="F:metal ion binding"/>
    <property type="evidence" value="ECO:0007669"/>
    <property type="project" value="UniProtKB-KW"/>
</dbReference>
<evidence type="ECO:0000256" key="1">
    <source>
        <dbReference type="RuleBase" id="RU003682"/>
    </source>
</evidence>
<keyword evidence="1" id="KW-0408">Iron</keyword>
<dbReference type="InterPro" id="IPR005123">
    <property type="entry name" value="Oxoglu/Fe-dep_dioxygenase_dom"/>
</dbReference>
<name>A0A9P7CX23_9AGAM</name>
<dbReference type="GO" id="GO:0016491">
    <property type="term" value="F:oxidoreductase activity"/>
    <property type="evidence" value="ECO:0007669"/>
    <property type="project" value="UniProtKB-KW"/>
</dbReference>
<evidence type="ECO:0000313" key="3">
    <source>
        <dbReference type="EMBL" id="KAG1766902.1"/>
    </source>
</evidence>
<keyword evidence="1" id="KW-0479">Metal-binding</keyword>
<accession>A0A9P7CX23</accession>
<keyword evidence="1" id="KW-0560">Oxidoreductase</keyword>
<organism evidence="3 4">
    <name type="scientific">Suillus placidus</name>
    <dbReference type="NCBI Taxonomy" id="48579"/>
    <lineage>
        <taxon>Eukaryota</taxon>
        <taxon>Fungi</taxon>
        <taxon>Dikarya</taxon>
        <taxon>Basidiomycota</taxon>
        <taxon>Agaricomycotina</taxon>
        <taxon>Agaricomycetes</taxon>
        <taxon>Agaricomycetidae</taxon>
        <taxon>Boletales</taxon>
        <taxon>Suillineae</taxon>
        <taxon>Suillaceae</taxon>
        <taxon>Suillus</taxon>
    </lineage>
</organism>
<comment type="similarity">
    <text evidence="1">Belongs to the iron/ascorbate-dependent oxidoreductase family.</text>
</comment>
<dbReference type="AlphaFoldDB" id="A0A9P7CX23"/>
<dbReference type="Pfam" id="PF13640">
    <property type="entry name" value="2OG-FeII_Oxy_3"/>
    <property type="match status" value="1"/>
</dbReference>